<evidence type="ECO:0000313" key="1">
    <source>
        <dbReference type="EMBL" id="KAF1840104.1"/>
    </source>
</evidence>
<dbReference type="EMBL" id="ML976620">
    <property type="protein sequence ID" value="KAF1840104.1"/>
    <property type="molecule type" value="Genomic_DNA"/>
</dbReference>
<accession>A0A9P4G6V3</accession>
<gene>
    <name evidence="1" type="ORF">K460DRAFT_250365</name>
</gene>
<protein>
    <submittedName>
        <fullName evidence="1">Uncharacterized protein</fullName>
    </submittedName>
</protein>
<dbReference type="InterPro" id="IPR008972">
    <property type="entry name" value="Cupredoxin"/>
</dbReference>
<dbReference type="AlphaFoldDB" id="A0A9P4G6V3"/>
<keyword evidence="2" id="KW-1185">Reference proteome</keyword>
<proteinExistence type="predicted"/>
<dbReference type="PANTHER" id="PTHR34883:SF16">
    <property type="entry name" value="RICH PROTEIN, PUTATIVE-RELATED"/>
    <property type="match status" value="1"/>
</dbReference>
<feature type="non-terminal residue" evidence="1">
    <location>
        <position position="1"/>
    </location>
</feature>
<dbReference type="GeneID" id="63844633"/>
<reference evidence="1" key="1">
    <citation type="submission" date="2020-01" db="EMBL/GenBank/DDBJ databases">
        <authorList>
            <consortium name="DOE Joint Genome Institute"/>
            <person name="Haridas S."/>
            <person name="Albert R."/>
            <person name="Binder M."/>
            <person name="Bloem J."/>
            <person name="Labutti K."/>
            <person name="Salamov A."/>
            <person name="Andreopoulos B."/>
            <person name="Baker S.E."/>
            <person name="Barry K."/>
            <person name="Bills G."/>
            <person name="Bluhm B.H."/>
            <person name="Cannon C."/>
            <person name="Castanera R."/>
            <person name="Culley D.E."/>
            <person name="Daum C."/>
            <person name="Ezra D."/>
            <person name="Gonzalez J.B."/>
            <person name="Henrissat B."/>
            <person name="Kuo A."/>
            <person name="Liang C."/>
            <person name="Lipzen A."/>
            <person name="Lutzoni F."/>
            <person name="Magnuson J."/>
            <person name="Mondo S."/>
            <person name="Nolan M."/>
            <person name="Ohm R."/>
            <person name="Pangilinan J."/>
            <person name="Park H.-J."/>
            <person name="Ramirez L."/>
            <person name="Alfaro M."/>
            <person name="Sun H."/>
            <person name="Tritt A."/>
            <person name="Yoshinaga Y."/>
            <person name="Zwiers L.-H."/>
            <person name="Turgeon B.G."/>
            <person name="Goodwin S.B."/>
            <person name="Spatafora J.W."/>
            <person name="Crous P.W."/>
            <person name="Grigoriev I.V."/>
        </authorList>
    </citation>
    <scope>NUCLEOTIDE SEQUENCE</scope>
    <source>
        <strain evidence="1">CBS 394.84</strain>
    </source>
</reference>
<name>A0A9P4G6V3_9PLEO</name>
<dbReference type="PANTHER" id="PTHR34883">
    <property type="entry name" value="SERINE-RICH PROTEIN, PUTATIVE-RELATED-RELATED"/>
    <property type="match status" value="1"/>
</dbReference>
<sequence length="141" mass="15393">PKATVTVGDAGKLVFSPLSLNATVGSMIAFDFLGLNHSLTQSNFWDPCQSNKMFDSGFEQFNPTNMSGRFVLEYQVTDPSPRWFFCAQRVKRSHCQAGMVFSLNPNGTHSQFLQNALAVVDAPPTETETSCQLPAVGMAPN</sequence>
<evidence type="ECO:0000313" key="2">
    <source>
        <dbReference type="Proteomes" id="UP000800039"/>
    </source>
</evidence>
<feature type="non-terminal residue" evidence="1">
    <location>
        <position position="141"/>
    </location>
</feature>
<dbReference type="SUPFAM" id="SSF49503">
    <property type="entry name" value="Cupredoxins"/>
    <property type="match status" value="1"/>
</dbReference>
<dbReference type="Gene3D" id="2.60.40.420">
    <property type="entry name" value="Cupredoxins - blue copper proteins"/>
    <property type="match status" value="1"/>
</dbReference>
<organism evidence="1 2">
    <name type="scientific">Cucurbitaria berberidis CBS 394.84</name>
    <dbReference type="NCBI Taxonomy" id="1168544"/>
    <lineage>
        <taxon>Eukaryota</taxon>
        <taxon>Fungi</taxon>
        <taxon>Dikarya</taxon>
        <taxon>Ascomycota</taxon>
        <taxon>Pezizomycotina</taxon>
        <taxon>Dothideomycetes</taxon>
        <taxon>Pleosporomycetidae</taxon>
        <taxon>Pleosporales</taxon>
        <taxon>Pleosporineae</taxon>
        <taxon>Cucurbitariaceae</taxon>
        <taxon>Cucurbitaria</taxon>
    </lineage>
</organism>
<dbReference type="InterPro" id="IPR052953">
    <property type="entry name" value="Ser-rich/MCO-related"/>
</dbReference>
<comment type="caution">
    <text evidence="1">The sequence shown here is derived from an EMBL/GenBank/DDBJ whole genome shotgun (WGS) entry which is preliminary data.</text>
</comment>
<dbReference type="Proteomes" id="UP000800039">
    <property type="component" value="Unassembled WGS sequence"/>
</dbReference>
<dbReference type="RefSeq" id="XP_040782667.1">
    <property type="nucleotide sequence ID" value="XM_040927380.1"/>
</dbReference>
<dbReference type="OrthoDB" id="2331100at2759"/>